<evidence type="ECO:0000256" key="2">
    <source>
        <dbReference type="ARBA" id="ARBA00022475"/>
    </source>
</evidence>
<dbReference type="OrthoDB" id="3267562at2"/>
<dbReference type="EMBL" id="CP017146">
    <property type="protein sequence ID" value="QHO70868.1"/>
    <property type="molecule type" value="Genomic_DNA"/>
</dbReference>
<dbReference type="PANTHER" id="PTHR35007">
    <property type="entry name" value="INTEGRAL MEMBRANE PROTEIN-RELATED"/>
    <property type="match status" value="1"/>
</dbReference>
<evidence type="ECO:0000259" key="7">
    <source>
        <dbReference type="Pfam" id="PF00482"/>
    </source>
</evidence>
<reference evidence="8 9" key="1">
    <citation type="submission" date="2016-09" db="EMBL/GenBank/DDBJ databases">
        <title>Complete genome sequence of microbes from the polar regions.</title>
        <authorList>
            <person name="Liao L."/>
            <person name="Chen B."/>
        </authorList>
    </citation>
    <scope>NUCLEOTIDE SEQUENCE [LARGE SCALE GENOMIC DNA]</scope>
    <source>
        <strain evidence="8 9">ZS314</strain>
    </source>
</reference>
<comment type="subcellular location">
    <subcellularLocation>
        <location evidence="1">Cell membrane</location>
        <topology evidence="1">Multi-pass membrane protein</topology>
    </subcellularLocation>
</comment>
<dbReference type="RefSeq" id="WP_161884684.1">
    <property type="nucleotide sequence ID" value="NZ_CP017146.1"/>
</dbReference>
<gene>
    <name evidence="8" type="ORF">BHD05_00395</name>
</gene>
<keyword evidence="5 6" id="KW-0472">Membrane</keyword>
<dbReference type="Proteomes" id="UP000464507">
    <property type="component" value="Chromosome"/>
</dbReference>
<keyword evidence="9" id="KW-1185">Reference proteome</keyword>
<dbReference type="AlphaFoldDB" id="A0A7L5AJS3"/>
<evidence type="ECO:0000256" key="1">
    <source>
        <dbReference type="ARBA" id="ARBA00004651"/>
    </source>
</evidence>
<sequence>MREPVELDPVASVVQRLAVLLEGGVAPARSWRYLAEQPPQLTGRMLVSVADAAGEGRPVCDAIVDAIGDGRLGEAPEWRGLAAAWQVATDAGAPLAPTLHAFAVSLRSLAQVQRELQSALAGPRATARLVLGLPLVGLLFGVALGFDTITVLVTTAPGLGCLSAGLALMAAARFWSARLVASAAPRLVTPGLGLDLVAIAVSGGISIPRALAIVEEARTRCGLADDGSRAVLAEVLELSRRAGVPAAGLLRSEADEARRMARSAGDRRAAALTVTLMVPLGVCVLPAFLLLGVAPLLISVVSSTIGVL</sequence>
<dbReference type="Pfam" id="PF00482">
    <property type="entry name" value="T2SSF"/>
    <property type="match status" value="1"/>
</dbReference>
<name>A0A7L5AJS3_9MICO</name>
<keyword evidence="3 6" id="KW-0812">Transmembrane</keyword>
<evidence type="ECO:0000256" key="3">
    <source>
        <dbReference type="ARBA" id="ARBA00022692"/>
    </source>
</evidence>
<organism evidence="8 9">
    <name type="scientific">Marisediminicola antarctica</name>
    <dbReference type="NCBI Taxonomy" id="674079"/>
    <lineage>
        <taxon>Bacteria</taxon>
        <taxon>Bacillati</taxon>
        <taxon>Actinomycetota</taxon>
        <taxon>Actinomycetes</taxon>
        <taxon>Micrococcales</taxon>
        <taxon>Microbacteriaceae</taxon>
        <taxon>Marisediminicola</taxon>
    </lineage>
</organism>
<keyword evidence="4 6" id="KW-1133">Transmembrane helix</keyword>
<keyword evidence="2" id="KW-1003">Cell membrane</keyword>
<feature type="transmembrane region" description="Helical" evidence="6">
    <location>
        <begin position="152"/>
        <end position="172"/>
    </location>
</feature>
<evidence type="ECO:0000256" key="6">
    <source>
        <dbReference type="SAM" id="Phobius"/>
    </source>
</evidence>
<dbReference type="InterPro" id="IPR018076">
    <property type="entry name" value="T2SS_GspF_dom"/>
</dbReference>
<dbReference type="PANTHER" id="PTHR35007:SF4">
    <property type="entry name" value="CONSERVED TRANSMEMBRANE PROTEIN-RELATED"/>
    <property type="match status" value="1"/>
</dbReference>
<evidence type="ECO:0000256" key="4">
    <source>
        <dbReference type="ARBA" id="ARBA00022989"/>
    </source>
</evidence>
<proteinExistence type="predicted"/>
<dbReference type="GO" id="GO:0005886">
    <property type="term" value="C:plasma membrane"/>
    <property type="evidence" value="ECO:0007669"/>
    <property type="project" value="UniProtKB-SubCell"/>
</dbReference>
<evidence type="ECO:0000313" key="9">
    <source>
        <dbReference type="Proteomes" id="UP000464507"/>
    </source>
</evidence>
<accession>A0A7L5AJS3</accession>
<feature type="transmembrane region" description="Helical" evidence="6">
    <location>
        <begin position="129"/>
        <end position="146"/>
    </location>
</feature>
<feature type="domain" description="Type II secretion system protein GspF" evidence="7">
    <location>
        <begin position="15"/>
        <end position="142"/>
    </location>
</feature>
<protein>
    <recommendedName>
        <fullName evidence="7">Type II secretion system protein GspF domain-containing protein</fullName>
    </recommendedName>
</protein>
<evidence type="ECO:0000256" key="5">
    <source>
        <dbReference type="ARBA" id="ARBA00023136"/>
    </source>
</evidence>
<dbReference type="KEGG" id="mant:BHD05_00395"/>
<evidence type="ECO:0000313" key="8">
    <source>
        <dbReference type="EMBL" id="QHO70868.1"/>
    </source>
</evidence>
<feature type="transmembrane region" description="Helical" evidence="6">
    <location>
        <begin position="269"/>
        <end position="298"/>
    </location>
</feature>